<proteinExistence type="predicted"/>
<reference evidence="3" key="2">
    <citation type="submission" date="2020-04" db="EMBL/GenBank/DDBJ databases">
        <authorList>
            <consortium name="NCBI Genome Project"/>
        </authorList>
    </citation>
    <scope>NUCLEOTIDE SEQUENCE</scope>
    <source>
        <strain evidence="3">CBS 781.70</strain>
    </source>
</reference>
<gene>
    <name evidence="1 3" type="ORF">P152DRAFT_189606</name>
</gene>
<evidence type="ECO:0000313" key="3">
    <source>
        <dbReference type="RefSeq" id="XP_033537208.1"/>
    </source>
</evidence>
<evidence type="ECO:0000313" key="1">
    <source>
        <dbReference type="EMBL" id="KAF1815577.1"/>
    </source>
</evidence>
<accession>A0A6G1GBW2</accession>
<dbReference type="RefSeq" id="XP_033537208.1">
    <property type="nucleotide sequence ID" value="XM_033674250.1"/>
</dbReference>
<protein>
    <submittedName>
        <fullName evidence="1 3">Uncharacterized protein</fullName>
    </submittedName>
</protein>
<name>A0A6G1GBW2_9PEZI</name>
<dbReference type="Proteomes" id="UP000504638">
    <property type="component" value="Unplaced"/>
</dbReference>
<evidence type="ECO:0000313" key="2">
    <source>
        <dbReference type="Proteomes" id="UP000504638"/>
    </source>
</evidence>
<organism evidence="1">
    <name type="scientific">Eremomyces bilateralis CBS 781.70</name>
    <dbReference type="NCBI Taxonomy" id="1392243"/>
    <lineage>
        <taxon>Eukaryota</taxon>
        <taxon>Fungi</taxon>
        <taxon>Dikarya</taxon>
        <taxon>Ascomycota</taxon>
        <taxon>Pezizomycotina</taxon>
        <taxon>Dothideomycetes</taxon>
        <taxon>Dothideomycetes incertae sedis</taxon>
        <taxon>Eremomycetales</taxon>
        <taxon>Eremomycetaceae</taxon>
        <taxon>Eremomyces</taxon>
    </lineage>
</organism>
<dbReference type="GeneID" id="54414820"/>
<reference evidence="3" key="3">
    <citation type="submission" date="2025-04" db="UniProtKB">
        <authorList>
            <consortium name="RefSeq"/>
        </authorList>
    </citation>
    <scope>IDENTIFICATION</scope>
    <source>
        <strain evidence="3">CBS 781.70</strain>
    </source>
</reference>
<dbReference type="EMBL" id="ML975151">
    <property type="protein sequence ID" value="KAF1815577.1"/>
    <property type="molecule type" value="Genomic_DNA"/>
</dbReference>
<sequence length="121" mass="13764">MASVLDLRFSNIDPPKMRLGNYMSRLPACIPSLPGLPETRSSNLILTEDIPFGTEKGLIDRNRSTQKIWPRRLVLVDPEHELSSYFTLALGTMMADASCFQYIWRRGIVIFLPIEPAFFSC</sequence>
<reference evidence="1 3" key="1">
    <citation type="submission" date="2020-01" db="EMBL/GenBank/DDBJ databases">
        <authorList>
            <consortium name="DOE Joint Genome Institute"/>
            <person name="Haridas S."/>
            <person name="Albert R."/>
            <person name="Binder M."/>
            <person name="Bloem J."/>
            <person name="Labutti K."/>
            <person name="Salamov A."/>
            <person name="Andreopoulos B."/>
            <person name="Baker S.E."/>
            <person name="Barry K."/>
            <person name="Bills G."/>
            <person name="Bluhm B.H."/>
            <person name="Cannon C."/>
            <person name="Castanera R."/>
            <person name="Culley D.E."/>
            <person name="Daum C."/>
            <person name="Ezra D."/>
            <person name="Gonzalez J.B."/>
            <person name="Henrissat B."/>
            <person name="Kuo A."/>
            <person name="Liang C."/>
            <person name="Lipzen A."/>
            <person name="Lutzoni F."/>
            <person name="Magnuson J."/>
            <person name="Mondo S."/>
            <person name="Nolan M."/>
            <person name="Ohm R."/>
            <person name="Pangilinan J."/>
            <person name="Park H.-J."/>
            <person name="Ramirez L."/>
            <person name="Alfaro M."/>
            <person name="Sun H."/>
            <person name="Tritt A."/>
            <person name="Yoshinaga Y."/>
            <person name="Zwiers L.-H."/>
            <person name="Turgeon B.G."/>
            <person name="Goodwin S.B."/>
            <person name="Spatafora J.W."/>
            <person name="Crous P.W."/>
            <person name="Grigoriev I.V."/>
        </authorList>
    </citation>
    <scope>NUCLEOTIDE SEQUENCE</scope>
    <source>
        <strain evidence="1 3">CBS 781.70</strain>
    </source>
</reference>
<dbReference type="AlphaFoldDB" id="A0A6G1GBW2"/>
<keyword evidence="2" id="KW-1185">Reference proteome</keyword>